<name>A0A9Q1Q8I6_9CARY</name>
<comment type="caution">
    <text evidence="1">The sequence shown here is derived from an EMBL/GenBank/DDBJ whole genome shotgun (WGS) entry which is preliminary data.</text>
</comment>
<gene>
    <name evidence="1" type="ORF">Cgig2_014485</name>
</gene>
<sequence>MAAGCSGENRRQPEKQSPLGAYSWELGLRSPIDRLPECRGADRSAPASPAWVGADAAVSSGWPSVHWHLWTSKLKVCFFSCGTRGDACGRDNLVRLLQTRGGASPLPDGALRQLPLALEWHPRPSISPSLALHKIKGKSGQNQTKKSTNIGTTNTLRKVLKDQKIHCGKEEVVSKKLQLREPIQRFPVIRLALLPLGALHILYCLSHKLRDGPGLIVLSYVELEVTGLFSFLSHGFPEGVPKRFTLSGTFSQPDSRRTKRKSYFQCFTFDFFSMAIMNPGLHNLRGRQLILVLNLFNHQVKRKSETVVESCAIDCYTFGRWLIHGCIHLGNYEGVPCRQEVGAPRNSGPSATISRTIPTIDANSEDECLDGLSEEEEEVSPEVEVVLVEATSALGFDELGVEQGLPCVPSANYLSGDLMAEDVRDEGVLAAGPQGGAWFKLRHRVGNLFGFPTLILSGDACNRPAINKG</sequence>
<protein>
    <submittedName>
        <fullName evidence="1">Uncharacterized protein</fullName>
    </submittedName>
</protein>
<dbReference type="Proteomes" id="UP001153076">
    <property type="component" value="Unassembled WGS sequence"/>
</dbReference>
<dbReference type="AlphaFoldDB" id="A0A9Q1Q8I6"/>
<evidence type="ECO:0000313" key="1">
    <source>
        <dbReference type="EMBL" id="KAJ8432898.1"/>
    </source>
</evidence>
<reference evidence="1" key="1">
    <citation type="submission" date="2022-04" db="EMBL/GenBank/DDBJ databases">
        <title>Carnegiea gigantea Genome sequencing and assembly v2.</title>
        <authorList>
            <person name="Copetti D."/>
            <person name="Sanderson M.J."/>
            <person name="Burquez A."/>
            <person name="Wojciechowski M.F."/>
        </authorList>
    </citation>
    <scope>NUCLEOTIDE SEQUENCE</scope>
    <source>
        <strain evidence="1">SGP5-SGP5p</strain>
        <tissue evidence="1">Aerial part</tissue>
    </source>
</reference>
<keyword evidence="2" id="KW-1185">Reference proteome</keyword>
<organism evidence="1 2">
    <name type="scientific">Carnegiea gigantea</name>
    <dbReference type="NCBI Taxonomy" id="171969"/>
    <lineage>
        <taxon>Eukaryota</taxon>
        <taxon>Viridiplantae</taxon>
        <taxon>Streptophyta</taxon>
        <taxon>Embryophyta</taxon>
        <taxon>Tracheophyta</taxon>
        <taxon>Spermatophyta</taxon>
        <taxon>Magnoliopsida</taxon>
        <taxon>eudicotyledons</taxon>
        <taxon>Gunneridae</taxon>
        <taxon>Pentapetalae</taxon>
        <taxon>Caryophyllales</taxon>
        <taxon>Cactineae</taxon>
        <taxon>Cactaceae</taxon>
        <taxon>Cactoideae</taxon>
        <taxon>Echinocereeae</taxon>
        <taxon>Carnegiea</taxon>
    </lineage>
</organism>
<evidence type="ECO:0000313" key="2">
    <source>
        <dbReference type="Proteomes" id="UP001153076"/>
    </source>
</evidence>
<proteinExistence type="predicted"/>
<dbReference type="EMBL" id="JAKOGI010000575">
    <property type="protein sequence ID" value="KAJ8432898.1"/>
    <property type="molecule type" value="Genomic_DNA"/>
</dbReference>
<accession>A0A9Q1Q8I6</accession>